<protein>
    <submittedName>
        <fullName evidence="1">Uncharacterized protein</fullName>
    </submittedName>
</protein>
<dbReference type="Proteomes" id="UP000831701">
    <property type="component" value="Chromosome 13"/>
</dbReference>
<evidence type="ECO:0000313" key="2">
    <source>
        <dbReference type="Proteomes" id="UP000831701"/>
    </source>
</evidence>
<accession>A0ACB8WAB3</accession>
<proteinExistence type="predicted"/>
<reference evidence="1" key="1">
    <citation type="submission" date="2022-04" db="EMBL/GenBank/DDBJ databases">
        <title>Jade perch genome.</title>
        <authorList>
            <person name="Chao B."/>
        </authorList>
    </citation>
    <scope>NUCLEOTIDE SEQUENCE</scope>
    <source>
        <strain evidence="1">CB-2022</strain>
    </source>
</reference>
<dbReference type="EMBL" id="CM041543">
    <property type="protein sequence ID" value="KAI3364694.1"/>
    <property type="molecule type" value="Genomic_DNA"/>
</dbReference>
<comment type="caution">
    <text evidence="1">The sequence shown here is derived from an EMBL/GenBank/DDBJ whole genome shotgun (WGS) entry which is preliminary data.</text>
</comment>
<organism evidence="1 2">
    <name type="scientific">Scortum barcoo</name>
    <name type="common">barcoo grunter</name>
    <dbReference type="NCBI Taxonomy" id="214431"/>
    <lineage>
        <taxon>Eukaryota</taxon>
        <taxon>Metazoa</taxon>
        <taxon>Chordata</taxon>
        <taxon>Craniata</taxon>
        <taxon>Vertebrata</taxon>
        <taxon>Euteleostomi</taxon>
        <taxon>Actinopterygii</taxon>
        <taxon>Neopterygii</taxon>
        <taxon>Teleostei</taxon>
        <taxon>Neoteleostei</taxon>
        <taxon>Acanthomorphata</taxon>
        <taxon>Eupercaria</taxon>
        <taxon>Centrarchiformes</taxon>
        <taxon>Terapontoidei</taxon>
        <taxon>Terapontidae</taxon>
        <taxon>Scortum</taxon>
    </lineage>
</organism>
<evidence type="ECO:0000313" key="1">
    <source>
        <dbReference type="EMBL" id="KAI3364694.1"/>
    </source>
</evidence>
<name>A0ACB8WAB3_9TELE</name>
<sequence length="1541" mass="171636">MGYQRSVWGSLAGGGEGVAVVRCSCSEEEVKISFRSVGEDRRLRRVFVCRWFGESLLSVVILSTPGVQFVSSTRQSPCHPPVSPQSPPACPPLPSAVMSALRRPTPSDSSDRRPASLISTLSSGSGSSRDDNLAPPPSSQTPNIDLDLSLAGGAAEGEGGAWPHPEPERKGQYLSLNNNTEPSQTSCRPTSPLNRSMAPNPQLTYLDRVVMEIIETERMYVRDLRMIVEVSHMVKSQDYLAHIIDQCDLSIRPEQVCALFGNIEDIYEFNSELLQALDLCDNDPVAIARCFVMKSEYFEIYTQYCTNYPNSVAALTECMRNKSLAKFFRERQASLKRSLPLGSYLLKPVQRILKYHLLLQEIAKHFDPEESGYEVVEEAIYTMTGVAWYINDMKRKHEHAVRLQEVQSLLLNWKGPDLTTYGELVLEGTFKVHRAKNERTLFLFDRLLLITKRRGEHFVYKNHISCSTLMLIESAKDSLSFSVTHYKHPKQPHTVQAKTVEEKKLWAHHIKRIILENHHAIIPQKAKEAILEMNSIYPPRYRYSPERLKKALSQSDEFPRDGRRQSGPLGPRGAEQTVQHFFLISTTLVLKTCNRNRSGVFDVLQHSEGASPGGRREEEEELGSRKDSLERLICSEEEEDEGVGRLSPQQSQTAAEDSEPDEILLEEQVDDFASSVLAALSCWHFRAQALLSTGVTMVTEAEGGSVSANDCNKENGRHPEEDQPGGTVPTYEQPTTEKLPQQKMSESEPTEQPEHEPPSDLESLSATPPRISLSPQRSEELKLERDPDPTEEPSSATPDSDLKTLSSGESSEDEEDEKGAPQKEGEATSILPSSVLDKASAIAQHFTNSIKRSSLSQEDARSLGCASPRLPSRTSSCLSLSTEPTDRTLRLNSVCSDPSETFGMTDLTLLSPRDDSLFEADRGIRRRRDSTLSKQDQLLIGKIKSYYENAENQDATFSLQRRESLTYIPTGLVRSSVSRFNRIPNDETIQTNPPTSTTSPSFGPSATESNSALPTDTQSCMVISDSLDSLKSDQNSTDPEDSQSLQDNPSEDEEFRPSSEMIKIWQMMERDINKSQSDDRRREQSREAPRNSRVTNISFSDTTKTSFKSCDEESGVSDLSTITEESTSPLPFKHKASGVNRSGSLKDALKAFGEEAVVLKAPVPRVAQLKAEAEGERPSEASDQLDDVDKMKSKVLHLARQYSQRIKTTKPVVRQRSQGILIGKKSLPCVVEEKESAGKPDFTFSLVSHKKATSLPLIPVDQVRALTPGLTSGSLGSSRVVSPSRARSRSPLSPLSPPLPIESFNWPDVRELRSKYSDHGRPQKSRSIPEQMFDGGLRRHSSCSSTDGASGGASFKPCGSWDASREERSRRLHRANSLDPRLSGAQMTELQKLQDQVANDNCDGYYIAAEAPLPDKPEHKIIVMEKLPEPESEPVEAAKEQEEEGDDNYIQIRSPTSREKISIMAVIDRCRVYQDSDEYKQREEAKAKTEPGRPQELDAAAASLNDQDDEYQKTSSSSRQNTEASQLSIVKNLREKFQSLG</sequence>
<gene>
    <name evidence="1" type="ORF">L3Q82_011472</name>
</gene>
<keyword evidence="2" id="KW-1185">Reference proteome</keyword>